<protein>
    <submittedName>
        <fullName evidence="1">Uncharacterized protein</fullName>
    </submittedName>
</protein>
<accession>A0A8K0WVE2</accession>
<sequence length="204" mass="21658">MLNASVGGLLPSTSPLGRRADCMLMDVAFPLVPCVLLGCMLVGSYRHLDLDASFLPSFASQGFASLRLGLLSGGLRESKTYLGQVAGGPSLHTNASIHHLAYYNAAALLQFLRGSNSRCLSIAGASGGLGRAADRDVSAHFHIFHTHAIHPPSDYRQWTMSGCVCTPDASKRDLPPRELCLQGNPDDGICRSAYPVLYSPGGNM</sequence>
<comment type="caution">
    <text evidence="1">The sequence shown here is derived from an EMBL/GenBank/DDBJ whole genome shotgun (WGS) entry which is preliminary data.</text>
</comment>
<reference evidence="1" key="1">
    <citation type="journal article" date="2021" name="Nat. Commun.">
        <title>Genetic determinants of endophytism in the Arabidopsis root mycobiome.</title>
        <authorList>
            <person name="Mesny F."/>
            <person name="Miyauchi S."/>
            <person name="Thiergart T."/>
            <person name="Pickel B."/>
            <person name="Atanasova L."/>
            <person name="Karlsson M."/>
            <person name="Huettel B."/>
            <person name="Barry K.W."/>
            <person name="Haridas S."/>
            <person name="Chen C."/>
            <person name="Bauer D."/>
            <person name="Andreopoulos W."/>
            <person name="Pangilinan J."/>
            <person name="LaButti K."/>
            <person name="Riley R."/>
            <person name="Lipzen A."/>
            <person name="Clum A."/>
            <person name="Drula E."/>
            <person name="Henrissat B."/>
            <person name="Kohler A."/>
            <person name="Grigoriev I.V."/>
            <person name="Martin F.M."/>
            <person name="Hacquard S."/>
        </authorList>
    </citation>
    <scope>NUCLEOTIDE SEQUENCE</scope>
    <source>
        <strain evidence="1">MPI-CAGE-CH-0235</strain>
    </source>
</reference>
<organism evidence="1 2">
    <name type="scientific">Stachybotrys elegans</name>
    <dbReference type="NCBI Taxonomy" id="80388"/>
    <lineage>
        <taxon>Eukaryota</taxon>
        <taxon>Fungi</taxon>
        <taxon>Dikarya</taxon>
        <taxon>Ascomycota</taxon>
        <taxon>Pezizomycotina</taxon>
        <taxon>Sordariomycetes</taxon>
        <taxon>Hypocreomycetidae</taxon>
        <taxon>Hypocreales</taxon>
        <taxon>Stachybotryaceae</taxon>
        <taxon>Stachybotrys</taxon>
    </lineage>
</organism>
<gene>
    <name evidence="1" type="ORF">B0I35DRAFT_423136</name>
</gene>
<keyword evidence="2" id="KW-1185">Reference proteome</keyword>
<evidence type="ECO:0000313" key="1">
    <source>
        <dbReference type="EMBL" id="KAH7326595.1"/>
    </source>
</evidence>
<dbReference type="Proteomes" id="UP000813444">
    <property type="component" value="Unassembled WGS sequence"/>
</dbReference>
<proteinExistence type="predicted"/>
<name>A0A8K0WVE2_9HYPO</name>
<dbReference type="AlphaFoldDB" id="A0A8K0WVE2"/>
<dbReference type="EMBL" id="JAGPNK010000002">
    <property type="protein sequence ID" value="KAH7326595.1"/>
    <property type="molecule type" value="Genomic_DNA"/>
</dbReference>
<evidence type="ECO:0000313" key="2">
    <source>
        <dbReference type="Proteomes" id="UP000813444"/>
    </source>
</evidence>